<evidence type="ECO:0000256" key="4">
    <source>
        <dbReference type="ARBA" id="ARBA00019171"/>
    </source>
</evidence>
<dbReference type="InterPro" id="IPR001339">
    <property type="entry name" value="mRNA_cap_enzyme_adenylation"/>
</dbReference>
<dbReference type="Proteomes" id="UP000541558">
    <property type="component" value="Unassembled WGS sequence"/>
</dbReference>
<dbReference type="FunFam" id="3.30.470.30:FF:000011">
    <property type="entry name" value="mRNA-capping enzyme subunit alpha"/>
    <property type="match status" value="1"/>
</dbReference>
<reference evidence="19 20" key="1">
    <citation type="journal article" date="2020" name="ISME J.">
        <title>Uncovering the hidden diversity of litter-decomposition mechanisms in mushroom-forming fungi.</title>
        <authorList>
            <person name="Floudas D."/>
            <person name="Bentzer J."/>
            <person name="Ahren D."/>
            <person name="Johansson T."/>
            <person name="Persson P."/>
            <person name="Tunlid A."/>
        </authorList>
    </citation>
    <scope>NUCLEOTIDE SEQUENCE [LARGE SCALE GENOMIC DNA]</scope>
    <source>
        <strain evidence="19 20">CBS 175.51</strain>
    </source>
</reference>
<dbReference type="GO" id="GO:0004484">
    <property type="term" value="F:mRNA guanylyltransferase activity"/>
    <property type="evidence" value="ECO:0007669"/>
    <property type="project" value="UniProtKB-EC"/>
</dbReference>
<evidence type="ECO:0000256" key="3">
    <source>
        <dbReference type="ARBA" id="ARBA00012475"/>
    </source>
</evidence>
<dbReference type="GO" id="GO:0005525">
    <property type="term" value="F:GTP binding"/>
    <property type="evidence" value="ECO:0007669"/>
    <property type="project" value="UniProtKB-KW"/>
</dbReference>
<dbReference type="Pfam" id="PF01331">
    <property type="entry name" value="mRNA_cap_enzyme"/>
    <property type="match status" value="1"/>
</dbReference>
<feature type="compositionally biased region" description="Pro residues" evidence="16">
    <location>
        <begin position="376"/>
        <end position="388"/>
    </location>
</feature>
<feature type="domain" description="mRNA capping enzyme adenylation" evidence="17">
    <location>
        <begin position="41"/>
        <end position="236"/>
    </location>
</feature>
<evidence type="ECO:0000256" key="5">
    <source>
        <dbReference type="ARBA" id="ARBA00022664"/>
    </source>
</evidence>
<keyword evidence="10" id="KW-0342">GTP-binding</keyword>
<feature type="region of interest" description="Disordered" evidence="16">
    <location>
        <begin position="372"/>
        <end position="465"/>
    </location>
</feature>
<proteinExistence type="inferred from homology"/>
<evidence type="ECO:0000256" key="1">
    <source>
        <dbReference type="ARBA" id="ARBA00004123"/>
    </source>
</evidence>
<gene>
    <name evidence="19" type="ORF">D9611_005043</name>
</gene>
<organism evidence="19 20">
    <name type="scientific">Ephemerocybe angulata</name>
    <dbReference type="NCBI Taxonomy" id="980116"/>
    <lineage>
        <taxon>Eukaryota</taxon>
        <taxon>Fungi</taxon>
        <taxon>Dikarya</taxon>
        <taxon>Basidiomycota</taxon>
        <taxon>Agaricomycotina</taxon>
        <taxon>Agaricomycetes</taxon>
        <taxon>Agaricomycetidae</taxon>
        <taxon>Agaricales</taxon>
        <taxon>Agaricineae</taxon>
        <taxon>Psathyrellaceae</taxon>
        <taxon>Ephemerocybe</taxon>
    </lineage>
</organism>
<keyword evidence="6" id="KW-0808">Transferase</keyword>
<evidence type="ECO:0000256" key="10">
    <source>
        <dbReference type="ARBA" id="ARBA00023134"/>
    </source>
</evidence>
<dbReference type="OrthoDB" id="200924at2759"/>
<keyword evidence="7" id="KW-0548">Nucleotidyltransferase</keyword>
<evidence type="ECO:0000256" key="8">
    <source>
        <dbReference type="ARBA" id="ARBA00022741"/>
    </source>
</evidence>
<dbReference type="InterPro" id="IPR051029">
    <property type="entry name" value="mRNA_Capping_Enz/RNA_Phosphat"/>
</dbReference>
<evidence type="ECO:0000256" key="15">
    <source>
        <dbReference type="ARBA" id="ARBA00047082"/>
    </source>
</evidence>
<protein>
    <recommendedName>
        <fullName evidence="4">mRNA-capping enzyme subunit alpha</fullName>
        <ecNumber evidence="3">2.7.7.50</ecNumber>
    </recommendedName>
    <alternativeName>
        <fullName evidence="12">GTP--RNA guanylyltransferase</fullName>
    </alternativeName>
    <alternativeName>
        <fullName evidence="13">mRNA guanylyltransferase</fullName>
    </alternativeName>
</protein>
<keyword evidence="11" id="KW-0539">Nucleus</keyword>
<feature type="compositionally biased region" description="Gly residues" evidence="16">
    <location>
        <begin position="404"/>
        <end position="422"/>
    </location>
</feature>
<evidence type="ECO:0000256" key="9">
    <source>
        <dbReference type="ARBA" id="ARBA00023042"/>
    </source>
</evidence>
<dbReference type="Gene3D" id="2.40.50.140">
    <property type="entry name" value="Nucleic acid-binding proteins"/>
    <property type="match status" value="1"/>
</dbReference>
<dbReference type="GO" id="GO:0005634">
    <property type="term" value="C:nucleus"/>
    <property type="evidence" value="ECO:0007669"/>
    <property type="project" value="UniProtKB-SubCell"/>
</dbReference>
<keyword evidence="20" id="KW-1185">Reference proteome</keyword>
<evidence type="ECO:0000256" key="14">
    <source>
        <dbReference type="ARBA" id="ARBA00044624"/>
    </source>
</evidence>
<dbReference type="Gene3D" id="3.30.470.30">
    <property type="entry name" value="DNA ligase/mRNA capping enzyme"/>
    <property type="match status" value="1"/>
</dbReference>
<dbReference type="EMBL" id="JAACJK010000220">
    <property type="protein sequence ID" value="KAF5315791.1"/>
    <property type="molecule type" value="Genomic_DNA"/>
</dbReference>
<dbReference type="PANTHER" id="PTHR10367">
    <property type="entry name" value="MRNA-CAPPING ENZYME"/>
    <property type="match status" value="1"/>
</dbReference>
<accession>A0A8H5EXC0</accession>
<dbReference type="SUPFAM" id="SSF56091">
    <property type="entry name" value="DNA ligase/mRNA capping enzyme, catalytic domain"/>
    <property type="match status" value="1"/>
</dbReference>
<comment type="subcellular location">
    <subcellularLocation>
        <location evidence="1">Nucleus</location>
    </subcellularLocation>
</comment>
<dbReference type="InterPro" id="IPR013846">
    <property type="entry name" value="mRNA_cap_enzyme_C"/>
</dbReference>
<keyword evidence="8" id="KW-0547">Nucleotide-binding</keyword>
<dbReference type="AlphaFoldDB" id="A0A8H5EXC0"/>
<dbReference type="GO" id="GO:0006370">
    <property type="term" value="P:7-methylguanosine mRNA capping"/>
    <property type="evidence" value="ECO:0007669"/>
    <property type="project" value="UniProtKB-KW"/>
</dbReference>
<evidence type="ECO:0000256" key="6">
    <source>
        <dbReference type="ARBA" id="ARBA00022679"/>
    </source>
</evidence>
<comment type="subunit">
    <text evidence="15">Heterodimer. The mRNA-capping enzyme is composed of two separate chains alpha and beta, respectively a mRNA guanylyltransferase and an mRNA 5'-triphosphate monophosphatase.</text>
</comment>
<evidence type="ECO:0000256" key="11">
    <source>
        <dbReference type="ARBA" id="ARBA00023242"/>
    </source>
</evidence>
<evidence type="ECO:0000256" key="7">
    <source>
        <dbReference type="ARBA" id="ARBA00022695"/>
    </source>
</evidence>
<comment type="caution">
    <text evidence="19">The sequence shown here is derived from an EMBL/GenBank/DDBJ whole genome shotgun (WGS) entry which is preliminary data.</text>
</comment>
<dbReference type="InterPro" id="IPR012340">
    <property type="entry name" value="NA-bd_OB-fold"/>
</dbReference>
<name>A0A8H5EXC0_9AGAR</name>
<evidence type="ECO:0000256" key="2">
    <source>
        <dbReference type="ARBA" id="ARBA00010237"/>
    </source>
</evidence>
<keyword evidence="9" id="KW-0506">mRNA capping</keyword>
<dbReference type="CDD" id="cd07895">
    <property type="entry name" value="Adenylation_mRNA_capping"/>
    <property type="match status" value="1"/>
</dbReference>
<dbReference type="Pfam" id="PF03919">
    <property type="entry name" value="mRNA_cap_C"/>
    <property type="match status" value="1"/>
</dbReference>
<evidence type="ECO:0000259" key="17">
    <source>
        <dbReference type="Pfam" id="PF01331"/>
    </source>
</evidence>
<evidence type="ECO:0000259" key="18">
    <source>
        <dbReference type="Pfam" id="PF03919"/>
    </source>
</evidence>
<evidence type="ECO:0000256" key="16">
    <source>
        <dbReference type="SAM" id="MobiDB-lite"/>
    </source>
</evidence>
<evidence type="ECO:0000313" key="19">
    <source>
        <dbReference type="EMBL" id="KAF5315791.1"/>
    </source>
</evidence>
<sequence>MSMIPELPGNLVQRNSEQERWLKRHVAQMCGLEHERFPGSQPVSFGSKDLNKLEQHDFWVAEKSDGIRVLFLVAFDANSNTQAVFLVDRHNNYREIEGFCFPHHEDPRRNLRNSLVDGELVVDTDPKTGQQTMRFLAFDCLVIDDQNVMSKTLDKRYGRLKEWFFRPYSRMIRDHPQMAALQPFDMKVKDINFSYHVEKVFNIDIPNLMHGNDGLIYTCVSTPYTPGTDQNILKWKPPSENSIDFKLVLKFPPNPSNPREPDFYAKPLFLLYVWLGGDGRSAQYEHYDDMYLSDEEWDKLKLSGEQVDDRVVEVHWDTGMQRWRMMRFRDDKPNGNHHSVVENIIQSIADGVEKDALLARSNAIRNAWKARQGLPAQPPPPSNHPHAPPSQHGNHPPPMRGPPSGYGHGQGQGQGYGQGQGQGQQAPKPKPIQAPPLREVARYGPLAPGPWSKVAGPAVVCGMRR</sequence>
<dbReference type="SUPFAM" id="SSF50249">
    <property type="entry name" value="Nucleic acid-binding proteins"/>
    <property type="match status" value="1"/>
</dbReference>
<comment type="similarity">
    <text evidence="2">Belongs to the eukaryotic GTase family.</text>
</comment>
<dbReference type="PANTHER" id="PTHR10367:SF17">
    <property type="entry name" value="MRNA-CAPPING ENZYME"/>
    <property type="match status" value="1"/>
</dbReference>
<comment type="catalytic activity">
    <reaction evidence="14">
        <text>a 5'-end diphospho-ribonucleoside in mRNA + GTP + H(+) = a 5'-end (5'-triphosphoguanosine)-ribonucleoside in mRNA + diphosphate</text>
        <dbReference type="Rhea" id="RHEA:67012"/>
        <dbReference type="Rhea" id="RHEA-COMP:17165"/>
        <dbReference type="Rhea" id="RHEA-COMP:17166"/>
        <dbReference type="ChEBI" id="CHEBI:15378"/>
        <dbReference type="ChEBI" id="CHEBI:33019"/>
        <dbReference type="ChEBI" id="CHEBI:37565"/>
        <dbReference type="ChEBI" id="CHEBI:167616"/>
        <dbReference type="ChEBI" id="CHEBI:167617"/>
        <dbReference type="EC" id="2.7.7.50"/>
    </reaction>
    <physiologicalReaction direction="left-to-right" evidence="14">
        <dbReference type="Rhea" id="RHEA:67013"/>
    </physiologicalReaction>
</comment>
<evidence type="ECO:0000256" key="13">
    <source>
        <dbReference type="ARBA" id="ARBA00030702"/>
    </source>
</evidence>
<dbReference type="EC" id="2.7.7.50" evidence="3"/>
<evidence type="ECO:0000313" key="20">
    <source>
        <dbReference type="Proteomes" id="UP000541558"/>
    </source>
</evidence>
<dbReference type="GO" id="GO:0005524">
    <property type="term" value="F:ATP binding"/>
    <property type="evidence" value="ECO:0007669"/>
    <property type="project" value="InterPro"/>
</dbReference>
<keyword evidence="5" id="KW-0507">mRNA processing</keyword>
<feature type="domain" description="mRNA capping enzyme C-terminal" evidence="18">
    <location>
        <begin position="240"/>
        <end position="358"/>
    </location>
</feature>
<evidence type="ECO:0000256" key="12">
    <source>
        <dbReference type="ARBA" id="ARBA00029909"/>
    </source>
</evidence>